<reference evidence="3" key="1">
    <citation type="submission" date="2019-08" db="EMBL/GenBank/DDBJ databases">
        <authorList>
            <person name="Kucharzyk K."/>
            <person name="Murdoch R.W."/>
            <person name="Higgins S."/>
            <person name="Loffler F."/>
        </authorList>
    </citation>
    <scope>NUCLEOTIDE SEQUENCE</scope>
</reference>
<dbReference type="EMBL" id="VSSQ01001878">
    <property type="protein sequence ID" value="MPM11784.1"/>
    <property type="molecule type" value="Genomic_DNA"/>
</dbReference>
<dbReference type="Gene3D" id="3.40.920.10">
    <property type="entry name" value="Pyruvate-ferredoxin oxidoreductase, PFOR, domain III"/>
    <property type="match status" value="1"/>
</dbReference>
<dbReference type="GO" id="GO:0016903">
    <property type="term" value="F:oxidoreductase activity, acting on the aldehyde or oxo group of donors"/>
    <property type="evidence" value="ECO:0007669"/>
    <property type="project" value="InterPro"/>
</dbReference>
<comment type="caution">
    <text evidence="3">The sequence shown here is derived from an EMBL/GenBank/DDBJ whole genome shotgun (WGS) entry which is preliminary data.</text>
</comment>
<evidence type="ECO:0000259" key="2">
    <source>
        <dbReference type="Pfam" id="PF01558"/>
    </source>
</evidence>
<protein>
    <recommendedName>
        <fullName evidence="2">Pyruvate/ketoisovalerate oxidoreductase catalytic domain-containing protein</fullName>
    </recommendedName>
</protein>
<sequence>MTEEMIIAGFGGQGVLSMGKILAYSGMMQGLEVSWMPSYGPEMRGGTANVTVIISDNRISSPILNQFDTAIILNQQSLDKFESAVKPGGVLIFDPNGIVNLPTRKDIQLFEINATKKASELGLTKIFNMIVLGGFLKVKPVVTDQFIEAGLKKSLPSRHHGLIPDNVKAVGIGREIIVPYTVK</sequence>
<feature type="domain" description="Pyruvate/ketoisovalerate oxidoreductase catalytic" evidence="2">
    <location>
        <begin position="11"/>
        <end position="174"/>
    </location>
</feature>
<gene>
    <name evidence="3" type="ORF">SDC9_58135</name>
</gene>
<dbReference type="Pfam" id="PF01558">
    <property type="entry name" value="POR"/>
    <property type="match status" value="1"/>
</dbReference>
<dbReference type="SUPFAM" id="SSF53323">
    <property type="entry name" value="Pyruvate-ferredoxin oxidoreductase, PFOR, domain III"/>
    <property type="match status" value="1"/>
</dbReference>
<dbReference type="InterPro" id="IPR002869">
    <property type="entry name" value="Pyrv_flavodox_OxRed_cen"/>
</dbReference>
<dbReference type="AlphaFoldDB" id="A0A644XC81"/>
<proteinExistence type="predicted"/>
<name>A0A644XC81_9ZZZZ</name>
<dbReference type="PANTHER" id="PTHR42730">
    <property type="entry name" value="2-OXOGLUTARATE SYNTHASE SUBUNIT KORC"/>
    <property type="match status" value="1"/>
</dbReference>
<dbReference type="InterPro" id="IPR052554">
    <property type="entry name" value="2-oxoglutarate_synth_KorC"/>
</dbReference>
<accession>A0A644XC81</accession>
<organism evidence="3">
    <name type="scientific">bioreactor metagenome</name>
    <dbReference type="NCBI Taxonomy" id="1076179"/>
    <lineage>
        <taxon>unclassified sequences</taxon>
        <taxon>metagenomes</taxon>
        <taxon>ecological metagenomes</taxon>
    </lineage>
</organism>
<keyword evidence="1" id="KW-0560">Oxidoreductase</keyword>
<evidence type="ECO:0000313" key="3">
    <source>
        <dbReference type="EMBL" id="MPM11784.1"/>
    </source>
</evidence>
<evidence type="ECO:0000256" key="1">
    <source>
        <dbReference type="ARBA" id="ARBA00023002"/>
    </source>
</evidence>
<dbReference type="InterPro" id="IPR019752">
    <property type="entry name" value="Pyrv/ketoisovalerate_OxRed_cat"/>
</dbReference>
<dbReference type="PANTHER" id="PTHR42730:SF1">
    <property type="entry name" value="2-OXOGLUTARATE SYNTHASE SUBUNIT KORC"/>
    <property type="match status" value="1"/>
</dbReference>